<feature type="domain" description="Thiopeptide-type bacteriocin biosynthesis" evidence="1">
    <location>
        <begin position="12"/>
        <end position="273"/>
    </location>
</feature>
<name>A0A4R2NQC6_9FLAO</name>
<dbReference type="EMBL" id="SLXM01000007">
    <property type="protein sequence ID" value="TCP24010.1"/>
    <property type="molecule type" value="Genomic_DNA"/>
</dbReference>
<dbReference type="NCBIfam" id="TIGR03891">
    <property type="entry name" value="thiopep_ocin"/>
    <property type="match status" value="1"/>
</dbReference>
<comment type="caution">
    <text evidence="2">The sequence shown here is derived from an EMBL/GenBank/DDBJ whole genome shotgun (WGS) entry which is preliminary data.</text>
</comment>
<dbReference type="RefSeq" id="WP_132795279.1">
    <property type="nucleotide sequence ID" value="NZ_SLXM01000007.1"/>
</dbReference>
<keyword evidence="3" id="KW-1185">Reference proteome</keyword>
<dbReference type="OrthoDB" id="1273722at2"/>
<protein>
    <submittedName>
        <fullName evidence="2">Thiopeptide-type bacteriocin biosynthesis protein</fullName>
    </submittedName>
</protein>
<dbReference type="AlphaFoldDB" id="A0A4R2NQC6"/>
<accession>A0A4R2NQC6</accession>
<evidence type="ECO:0000259" key="1">
    <source>
        <dbReference type="Pfam" id="PF14028"/>
    </source>
</evidence>
<dbReference type="Pfam" id="PF14028">
    <property type="entry name" value="Lant_dehydr_C"/>
    <property type="match status" value="1"/>
</dbReference>
<evidence type="ECO:0000313" key="2">
    <source>
        <dbReference type="EMBL" id="TCP24010.1"/>
    </source>
</evidence>
<proteinExistence type="predicted"/>
<gene>
    <name evidence="2" type="ORF">EV195_107176</name>
</gene>
<evidence type="ECO:0000313" key="3">
    <source>
        <dbReference type="Proteomes" id="UP000294564"/>
    </source>
</evidence>
<dbReference type="InterPro" id="IPR023809">
    <property type="entry name" value="Thiopep_bacteriocin_synth_dom"/>
</dbReference>
<reference evidence="2 3" key="1">
    <citation type="submission" date="2019-03" db="EMBL/GenBank/DDBJ databases">
        <title>Genomic Encyclopedia of Type Strains, Phase IV (KMG-IV): sequencing the most valuable type-strain genomes for metagenomic binning, comparative biology and taxonomic classification.</title>
        <authorList>
            <person name="Goeker M."/>
        </authorList>
    </citation>
    <scope>NUCLEOTIDE SEQUENCE [LARGE SCALE GENOMIC DNA]</scope>
    <source>
        <strain evidence="2 3">DSM 14836</strain>
    </source>
</reference>
<sequence>MVQRKFLFGDQWLYYKIYCGKKTSDAILTELIQPLSNKLLHENLIEKWFFIRYEDPQNHLRVRFLSTNNNHNGKIIQLVNRQLQEYFENGFIWSVQSDVYNRELERYGYSTISLTEDFFFLDSQLCLQALSSIQNDETQFLFSLRYIDTILDSFEYTLEKKLQFAKEHLESFKHEFNADKHLNKQLNVKYQKLRQAIVSFLNPSNDVIQGYIDLIDVTKIKKTSDVIVTNLTNENIKLDDLLSSYIHMTVNRLFRDKQRLHELVCYNCLYKYYQLKISTNE</sequence>
<dbReference type="Proteomes" id="UP000294564">
    <property type="component" value="Unassembled WGS sequence"/>
</dbReference>
<organism evidence="2 3">
    <name type="scientific">Tenacibaculum skagerrakense</name>
    <dbReference type="NCBI Taxonomy" id="186571"/>
    <lineage>
        <taxon>Bacteria</taxon>
        <taxon>Pseudomonadati</taxon>
        <taxon>Bacteroidota</taxon>
        <taxon>Flavobacteriia</taxon>
        <taxon>Flavobacteriales</taxon>
        <taxon>Flavobacteriaceae</taxon>
        <taxon>Tenacibaculum</taxon>
    </lineage>
</organism>